<dbReference type="AlphaFoldDB" id="A0A1M5QCB8"/>
<dbReference type="InterPro" id="IPR046841">
    <property type="entry name" value="SpoIVA_middle"/>
</dbReference>
<name>A0A1M5QCB8_9FIRM</name>
<evidence type="ECO:0000256" key="1">
    <source>
        <dbReference type="PIRNR" id="PIRNR007466"/>
    </source>
</evidence>
<gene>
    <name evidence="5" type="ORF">SAMN02744040_00863</name>
</gene>
<comment type="subcellular location">
    <subcellularLocation>
        <location evidence="1">Cytoplasm</location>
    </subcellularLocation>
</comment>
<dbReference type="EMBL" id="FQXH01000008">
    <property type="protein sequence ID" value="SHH11834.1"/>
    <property type="molecule type" value="Genomic_DNA"/>
</dbReference>
<dbReference type="GO" id="GO:0030435">
    <property type="term" value="P:sporulation resulting in formation of a cellular spore"/>
    <property type="evidence" value="ECO:0007669"/>
    <property type="project" value="UniProtKB-KW"/>
</dbReference>
<evidence type="ECO:0000313" key="5">
    <source>
        <dbReference type="EMBL" id="SHH11834.1"/>
    </source>
</evidence>
<evidence type="ECO:0000259" key="3">
    <source>
        <dbReference type="Pfam" id="PF20438"/>
    </source>
</evidence>
<keyword evidence="1" id="KW-0749">Sporulation</keyword>
<keyword evidence="6" id="KW-1185">Reference proteome</keyword>
<dbReference type="Pfam" id="PF20438">
    <property type="entry name" value="SpoIVA_middle"/>
    <property type="match status" value="1"/>
</dbReference>
<dbReference type="GO" id="GO:0016887">
    <property type="term" value="F:ATP hydrolysis activity"/>
    <property type="evidence" value="ECO:0007669"/>
    <property type="project" value="InterPro"/>
</dbReference>
<dbReference type="InterPro" id="IPR046840">
    <property type="entry name" value="SpoIVA_C"/>
</dbReference>
<dbReference type="InterPro" id="IPR027417">
    <property type="entry name" value="P-loop_NTPase"/>
</dbReference>
<accession>A0A1M5QCB8</accession>
<protein>
    <recommendedName>
        <fullName evidence="1">Stage IV sporulation protein A</fullName>
        <ecNumber evidence="1">3.6.1.-</ecNumber>
    </recommendedName>
    <alternativeName>
        <fullName evidence="1">Coat morphogenetic protein SpoIVA</fullName>
    </alternativeName>
</protein>
<keyword evidence="1" id="KW-0067">ATP-binding</keyword>
<proteinExistence type="predicted"/>
<keyword evidence="1" id="KW-0963">Cytoplasm</keyword>
<evidence type="ECO:0000313" key="6">
    <source>
        <dbReference type="Proteomes" id="UP000242520"/>
    </source>
</evidence>
<dbReference type="GO" id="GO:0005737">
    <property type="term" value="C:cytoplasm"/>
    <property type="evidence" value="ECO:0007669"/>
    <property type="project" value="UniProtKB-SubCell"/>
</dbReference>
<keyword evidence="1" id="KW-0378">Hydrolase</keyword>
<dbReference type="InterPro" id="IPR046842">
    <property type="entry name" value="SpoIVA_ATPase"/>
</dbReference>
<dbReference type="Pfam" id="PF20439">
    <property type="entry name" value="SpoIVA_C"/>
    <property type="match status" value="1"/>
</dbReference>
<sequence>MNNNIYEDILKRTQGDIYIGVVGPVRTGKSTFIKKFMELLVIPNIENEYKRERTRDELPQSGTGKTIMTVEPKFVPADGIEIKLKEKLRMKIRMVDCVGYLVDGALGHEEDGKERMVSTPWMEKQIPFEMAAEIGTKKVIKEHSTIGVVVLTDGSITGIDRKNYIPSEERVINELKELNKPFTIILNTIHPDDESTLNLKRELEEKYKMSVIPVDILNMDLENIEYIMESILFDFPLREININLPKWVEGLEKNHWIKSNIIKVIKDSLEDINKIRDVQNIVNKFKSMEFLEGCCLDDVGLGEGVVNVKLETRQDLFYNILEEKTGFKIEGEHQLLNLITKLSKIKAEYDKVETALNDVRTKGYGLVPPSLDELTLDIPEKVRKGNQYGVRLRAKAPSIHLIRADITTEVSPVVGTEKQGEELVKYLLEGFEENPEEIWKSNMFGKSLHDLVKEQLQNKLFMMPEDVRVKMQKTLQKIINEGSANLITIIL</sequence>
<dbReference type="PIRSF" id="PIRSF007466">
    <property type="entry name" value="SpoIVA"/>
    <property type="match status" value="1"/>
</dbReference>
<dbReference type="RefSeq" id="WP_072724004.1">
    <property type="nucleotide sequence ID" value="NZ_FQXH01000008.1"/>
</dbReference>
<dbReference type="InterPro" id="IPR014201">
    <property type="entry name" value="Spore_IV_A"/>
</dbReference>
<dbReference type="Proteomes" id="UP000242520">
    <property type="component" value="Unassembled WGS sequence"/>
</dbReference>
<dbReference type="Gene3D" id="3.40.50.300">
    <property type="entry name" value="P-loop containing nucleotide triphosphate hydrolases"/>
    <property type="match status" value="1"/>
</dbReference>
<dbReference type="STRING" id="1123350.SAMN02744040_00863"/>
<keyword evidence="1" id="KW-0547">Nucleotide-binding</keyword>
<comment type="catalytic activity">
    <reaction evidence="1">
        <text>ATP + H2O = ADP + phosphate + H(+)</text>
        <dbReference type="Rhea" id="RHEA:13065"/>
        <dbReference type="ChEBI" id="CHEBI:15377"/>
        <dbReference type="ChEBI" id="CHEBI:15378"/>
        <dbReference type="ChEBI" id="CHEBI:30616"/>
        <dbReference type="ChEBI" id="CHEBI:43474"/>
        <dbReference type="ChEBI" id="CHEBI:456216"/>
    </reaction>
</comment>
<evidence type="ECO:0000259" key="4">
    <source>
        <dbReference type="Pfam" id="PF20439"/>
    </source>
</evidence>
<dbReference type="OrthoDB" id="9761464at2"/>
<dbReference type="GO" id="GO:0005524">
    <property type="term" value="F:ATP binding"/>
    <property type="evidence" value="ECO:0007669"/>
    <property type="project" value="UniProtKB-KW"/>
</dbReference>
<comment type="function">
    <text evidence="1">ATPase. Has a role at an early stage in the morphogenesis of the spore coat.</text>
</comment>
<feature type="domain" description="Stage IV sporulation protein A middle" evidence="3">
    <location>
        <begin position="238"/>
        <end position="415"/>
    </location>
</feature>
<feature type="domain" description="Stage IV sporulation protein A ATPase" evidence="2">
    <location>
        <begin position="2"/>
        <end position="236"/>
    </location>
</feature>
<feature type="domain" description="Sporulation stage IV protein A C-terminal" evidence="4">
    <location>
        <begin position="416"/>
        <end position="491"/>
    </location>
</feature>
<dbReference type="SUPFAM" id="SSF52540">
    <property type="entry name" value="P-loop containing nucleoside triphosphate hydrolases"/>
    <property type="match status" value="1"/>
</dbReference>
<evidence type="ECO:0000259" key="2">
    <source>
        <dbReference type="Pfam" id="PF09547"/>
    </source>
</evidence>
<dbReference type="NCBIfam" id="TIGR02836">
    <property type="entry name" value="spore_IV_A"/>
    <property type="match status" value="1"/>
</dbReference>
<dbReference type="EC" id="3.6.1.-" evidence="1"/>
<reference evidence="6" key="1">
    <citation type="submission" date="2016-11" db="EMBL/GenBank/DDBJ databases">
        <authorList>
            <person name="Varghese N."/>
            <person name="Submissions S."/>
        </authorList>
    </citation>
    <scope>NUCLEOTIDE SEQUENCE [LARGE SCALE GENOMIC DNA]</scope>
    <source>
        <strain evidence="6">DSM 15285</strain>
    </source>
</reference>
<organism evidence="5 6">
    <name type="scientific">Tepidibacter thalassicus DSM 15285</name>
    <dbReference type="NCBI Taxonomy" id="1123350"/>
    <lineage>
        <taxon>Bacteria</taxon>
        <taxon>Bacillati</taxon>
        <taxon>Bacillota</taxon>
        <taxon>Clostridia</taxon>
        <taxon>Peptostreptococcales</taxon>
        <taxon>Peptostreptococcaceae</taxon>
        <taxon>Tepidibacter</taxon>
    </lineage>
</organism>
<dbReference type="Pfam" id="PF09547">
    <property type="entry name" value="SpoIVA_ATPase"/>
    <property type="match status" value="1"/>
</dbReference>